<name>A0A5B0RYV8_PUCGR</name>
<evidence type="ECO:0000313" key="2">
    <source>
        <dbReference type="EMBL" id="KAA1130003.1"/>
    </source>
</evidence>
<reference evidence="2 3" key="1">
    <citation type="submission" date="2019-05" db="EMBL/GenBank/DDBJ databases">
        <title>Emergence of the Ug99 lineage of the wheat stem rust pathogen through somatic hybridization.</title>
        <authorList>
            <person name="Li F."/>
            <person name="Upadhyaya N.M."/>
            <person name="Sperschneider J."/>
            <person name="Matny O."/>
            <person name="Nguyen-Phuc H."/>
            <person name="Mago R."/>
            <person name="Raley C."/>
            <person name="Miller M.E."/>
            <person name="Silverstein K.A.T."/>
            <person name="Henningsen E."/>
            <person name="Hirsch C.D."/>
            <person name="Visser B."/>
            <person name="Pretorius Z.A."/>
            <person name="Steffenson B.J."/>
            <person name="Schwessinger B."/>
            <person name="Dodds P.N."/>
            <person name="Figueroa M."/>
        </authorList>
    </citation>
    <scope>NUCLEOTIDE SEQUENCE [LARGE SCALE GENOMIC DNA]</scope>
    <source>
        <strain evidence="2 3">Ug99</strain>
    </source>
</reference>
<feature type="region of interest" description="Disordered" evidence="1">
    <location>
        <begin position="33"/>
        <end position="52"/>
    </location>
</feature>
<comment type="caution">
    <text evidence="2">The sequence shown here is derived from an EMBL/GenBank/DDBJ whole genome shotgun (WGS) entry which is preliminary data.</text>
</comment>
<sequence>MPVFYRKMLRACLSFVQINTLVAYVAKGDNRLDAKLPSSYSTNNDPHGSLSA</sequence>
<organism evidence="2 3">
    <name type="scientific">Puccinia graminis f. sp. tritici</name>
    <dbReference type="NCBI Taxonomy" id="56615"/>
    <lineage>
        <taxon>Eukaryota</taxon>
        <taxon>Fungi</taxon>
        <taxon>Dikarya</taxon>
        <taxon>Basidiomycota</taxon>
        <taxon>Pucciniomycotina</taxon>
        <taxon>Pucciniomycetes</taxon>
        <taxon>Pucciniales</taxon>
        <taxon>Pucciniaceae</taxon>
        <taxon>Puccinia</taxon>
    </lineage>
</organism>
<protein>
    <submittedName>
        <fullName evidence="2">Uncharacterized protein</fullName>
    </submittedName>
</protein>
<accession>A0A5B0RYV8</accession>
<dbReference type="AlphaFoldDB" id="A0A5B0RYV8"/>
<evidence type="ECO:0000256" key="1">
    <source>
        <dbReference type="SAM" id="MobiDB-lite"/>
    </source>
</evidence>
<dbReference type="Proteomes" id="UP000325313">
    <property type="component" value="Unassembled WGS sequence"/>
</dbReference>
<gene>
    <name evidence="2" type="ORF">PGTUg99_010518</name>
</gene>
<evidence type="ECO:0000313" key="3">
    <source>
        <dbReference type="Proteomes" id="UP000325313"/>
    </source>
</evidence>
<proteinExistence type="predicted"/>
<feature type="compositionally biased region" description="Polar residues" evidence="1">
    <location>
        <begin position="38"/>
        <end position="52"/>
    </location>
</feature>
<dbReference type="EMBL" id="VDEP01000115">
    <property type="protein sequence ID" value="KAA1130003.1"/>
    <property type="molecule type" value="Genomic_DNA"/>
</dbReference>